<dbReference type="GO" id="GO:0031146">
    <property type="term" value="P:SCF-dependent proteasomal ubiquitin-dependent protein catabolic process"/>
    <property type="evidence" value="ECO:0007669"/>
    <property type="project" value="TreeGrafter"/>
</dbReference>
<dbReference type="InterPro" id="IPR001810">
    <property type="entry name" value="F-box_dom"/>
</dbReference>
<reference evidence="4" key="1">
    <citation type="submission" date="2016-06" db="UniProtKB">
        <authorList>
            <consortium name="WormBaseParasite"/>
        </authorList>
    </citation>
    <scope>IDENTIFICATION</scope>
</reference>
<dbReference type="GO" id="GO:0019005">
    <property type="term" value="C:SCF ubiquitin ligase complex"/>
    <property type="evidence" value="ECO:0007669"/>
    <property type="project" value="TreeGrafter"/>
</dbReference>
<dbReference type="Gene3D" id="1.20.1280.50">
    <property type="match status" value="1"/>
</dbReference>
<proteinExistence type="predicted"/>
<dbReference type="Pfam" id="PF12937">
    <property type="entry name" value="F-box-like"/>
    <property type="match status" value="1"/>
</dbReference>
<protein>
    <submittedName>
        <fullName evidence="4">F-box domain-containing protein</fullName>
    </submittedName>
</protein>
<name>A0A183V2P9_TOXCA</name>
<dbReference type="Proteomes" id="UP000050794">
    <property type="component" value="Unassembled WGS sequence"/>
</dbReference>
<dbReference type="InterPro" id="IPR036047">
    <property type="entry name" value="F-box-like_dom_sf"/>
</dbReference>
<gene>
    <name evidence="2" type="ORF">TCNE_LOCUS15019</name>
</gene>
<sequence>MAFIIMVIVPNHMQYRKCLQRMFPGDSLPDVILLTIFKYMHPLDLINGISMVSKRWNKLSNAPSNYRSVRVVIDGDSVRSGSARAFLQRVCINFVCDIRSNIDALLRCFPNVEILNMEHVAGVDRESVEKIFSRDSFPRLRRFYIGPMWEIRGGAIRKLLSWERRLEVLLIRGISDIRLYERQKSLRIDEVAFKYFSFVGIECSPFISTLTELYLHCGFLTQPSYSPIGMLKNLKKLSINSTIGTPGEELLHLKTLCNLEHLHMDCCGQDCDFSPMSIAEFFRLPDENPSDYFPYRLKYLNFSNCYEVNGESVPVIVKSCPDLESLNIRCNEFMGEEAFSLIIKNLKKLRFLDVSEMGEMTCDALRNLSNDDLPQLQFLAIHRTQVSHRILEKLNKKRPKLIITKRMNHFINWSRQDGKTHISKEFDGDVNAVLNDLSEMEGFCCMGRVSRYPWPENAWMYDMGV</sequence>
<evidence type="ECO:0000313" key="3">
    <source>
        <dbReference type="Proteomes" id="UP000050794"/>
    </source>
</evidence>
<evidence type="ECO:0000313" key="2">
    <source>
        <dbReference type="EMBL" id="VDM46340.1"/>
    </source>
</evidence>
<dbReference type="CDD" id="cd09917">
    <property type="entry name" value="F-box_SF"/>
    <property type="match status" value="1"/>
</dbReference>
<evidence type="ECO:0000259" key="1">
    <source>
        <dbReference type="PROSITE" id="PS50181"/>
    </source>
</evidence>
<dbReference type="WBParaSite" id="TCNE_0001501901-mRNA-1">
    <property type="protein sequence ID" value="TCNE_0001501901-mRNA-1"/>
    <property type="gene ID" value="TCNE_0001501901"/>
</dbReference>
<dbReference type="PANTHER" id="PTHR13318">
    <property type="entry name" value="PARTNER OF PAIRED, ISOFORM B-RELATED"/>
    <property type="match status" value="1"/>
</dbReference>
<accession>A0A183V2P9</accession>
<dbReference type="EMBL" id="UYWY01022584">
    <property type="protein sequence ID" value="VDM46340.1"/>
    <property type="molecule type" value="Genomic_DNA"/>
</dbReference>
<organism evidence="3 4">
    <name type="scientific">Toxocara canis</name>
    <name type="common">Canine roundworm</name>
    <dbReference type="NCBI Taxonomy" id="6265"/>
    <lineage>
        <taxon>Eukaryota</taxon>
        <taxon>Metazoa</taxon>
        <taxon>Ecdysozoa</taxon>
        <taxon>Nematoda</taxon>
        <taxon>Chromadorea</taxon>
        <taxon>Rhabditida</taxon>
        <taxon>Spirurina</taxon>
        <taxon>Ascaridomorpha</taxon>
        <taxon>Ascaridoidea</taxon>
        <taxon>Toxocaridae</taxon>
        <taxon>Toxocara</taxon>
    </lineage>
</organism>
<dbReference type="InterPro" id="IPR032675">
    <property type="entry name" value="LRR_dom_sf"/>
</dbReference>
<dbReference type="Gene3D" id="3.80.10.10">
    <property type="entry name" value="Ribonuclease Inhibitor"/>
    <property type="match status" value="1"/>
</dbReference>
<feature type="domain" description="F-box" evidence="1">
    <location>
        <begin position="22"/>
        <end position="69"/>
    </location>
</feature>
<dbReference type="PROSITE" id="PS50181">
    <property type="entry name" value="FBOX"/>
    <property type="match status" value="1"/>
</dbReference>
<reference evidence="2 3" key="2">
    <citation type="submission" date="2018-11" db="EMBL/GenBank/DDBJ databases">
        <authorList>
            <consortium name="Pathogen Informatics"/>
        </authorList>
    </citation>
    <scope>NUCLEOTIDE SEQUENCE [LARGE SCALE GENOMIC DNA]</scope>
</reference>
<dbReference type="AlphaFoldDB" id="A0A183V2P9"/>
<dbReference type="SUPFAM" id="SSF81383">
    <property type="entry name" value="F-box domain"/>
    <property type="match status" value="1"/>
</dbReference>
<dbReference type="SUPFAM" id="SSF52047">
    <property type="entry name" value="RNI-like"/>
    <property type="match status" value="1"/>
</dbReference>
<evidence type="ECO:0000313" key="4">
    <source>
        <dbReference type="WBParaSite" id="TCNE_0001501901-mRNA-1"/>
    </source>
</evidence>
<keyword evidence="3" id="KW-1185">Reference proteome</keyword>